<reference evidence="1" key="1">
    <citation type="submission" date="2022-05" db="EMBL/GenBank/DDBJ databases">
        <title>Chromosome-level genome of Chaenocephalus aceratus.</title>
        <authorList>
            <person name="Park H."/>
        </authorList>
    </citation>
    <scope>NUCLEOTIDE SEQUENCE</scope>
    <source>
        <strain evidence="1">KU_202001</strain>
    </source>
</reference>
<proteinExistence type="predicted"/>
<dbReference type="EMBL" id="CM043788">
    <property type="protein sequence ID" value="KAI4828645.1"/>
    <property type="molecule type" value="Genomic_DNA"/>
</dbReference>
<sequence>MDVSGVEQLSICIRYINLVNGAEICEEFLGFCPLAKQDAASITEAILSQLEKWGLEIDYLRGQGYDGASAMSGHVGVYLNRKSSSPDNMGTYFYLTSGPNDHKLKWPCPWQQATMALMDQQSDIRQQMNMHRMVTTEPDKMSSDGTEFYWDDPRKVDSKVIASDGSYYYRGPGTGTSSFITHSRLKSRNFIKGDDAYFLFSLEVWNISDLLVSQPLPRSAVHADPRLVKAADPGAPEAPAKHTLVAAVAGCVAAAMMVVSMAIVGRAWRRRQQESDGVVIIQDMPGFIEVSEHPTKYLPSPFTSP</sequence>
<organism evidence="1 2">
    <name type="scientific">Chaenocephalus aceratus</name>
    <name type="common">Blackfin icefish</name>
    <name type="synonym">Chaenichthys aceratus</name>
    <dbReference type="NCBI Taxonomy" id="36190"/>
    <lineage>
        <taxon>Eukaryota</taxon>
        <taxon>Metazoa</taxon>
        <taxon>Chordata</taxon>
        <taxon>Craniata</taxon>
        <taxon>Vertebrata</taxon>
        <taxon>Euteleostomi</taxon>
        <taxon>Actinopterygii</taxon>
        <taxon>Neopterygii</taxon>
        <taxon>Teleostei</taxon>
        <taxon>Neoteleostei</taxon>
        <taxon>Acanthomorphata</taxon>
        <taxon>Eupercaria</taxon>
        <taxon>Perciformes</taxon>
        <taxon>Notothenioidei</taxon>
        <taxon>Channichthyidae</taxon>
        <taxon>Chaenocephalus</taxon>
    </lineage>
</organism>
<evidence type="ECO:0000313" key="2">
    <source>
        <dbReference type="Proteomes" id="UP001057452"/>
    </source>
</evidence>
<name>A0ACB9XMX5_CHAAC</name>
<evidence type="ECO:0000313" key="1">
    <source>
        <dbReference type="EMBL" id="KAI4828645.1"/>
    </source>
</evidence>
<gene>
    <name evidence="1" type="ORF">KUCAC02_022724</name>
</gene>
<comment type="caution">
    <text evidence="1">The sequence shown here is derived from an EMBL/GenBank/DDBJ whole genome shotgun (WGS) entry which is preliminary data.</text>
</comment>
<keyword evidence="2" id="KW-1185">Reference proteome</keyword>
<dbReference type="Proteomes" id="UP001057452">
    <property type="component" value="Chromosome 4"/>
</dbReference>
<accession>A0ACB9XMX5</accession>
<protein>
    <submittedName>
        <fullName evidence="1">Uncharacterized protein</fullName>
    </submittedName>
</protein>